<sequence>METLERSEETVILIDGLAIPKVKPYVPMLKDRNGSEYLSNDQMFRGKFMVKGLIGRGGFGQIYYGSDATFPEDVVIKIEPVVLKGRPRRRMILEQKVLYRLQGRPHVPIMCASGHTEQLNFIVMQLLGPNIGDLKKRSPVKRLSQTTVARIMIQGIAALRDVHSLGYIHRDVKPANMCFGVTQSTRHVLKLVDYGMVRRFKNVDGTRRKQRYKPGFRGTLRYSSVRVHDGKEQTPVDDFVSMAYSGAELLLVNLPWKLVSTDDIRQTKVDFNTPNSPYLLLTGPYFSVFCGAIFNLRSEDEPDHSSLQNLLCDMTRGKSLREAYDWDENYRDALGSSNTDSS</sequence>
<dbReference type="AGR" id="WB:WBGene00022632"/>
<dbReference type="Pfam" id="PF00069">
    <property type="entry name" value="Pkinase"/>
    <property type="match status" value="1"/>
</dbReference>
<dbReference type="InParanoid" id="O01773"/>
<dbReference type="HOGENOM" id="CLU_019279_2_5_1"/>
<dbReference type="InterPro" id="IPR050235">
    <property type="entry name" value="CK1_Ser-Thr_kinase"/>
</dbReference>
<dbReference type="KEGG" id="cel:CELE_ZC581.2"/>
<dbReference type="Gene3D" id="1.10.510.10">
    <property type="entry name" value="Transferase(Phosphotransferase) domain 1"/>
    <property type="match status" value="1"/>
</dbReference>
<dbReference type="InterPro" id="IPR017441">
    <property type="entry name" value="Protein_kinase_ATP_BS"/>
</dbReference>
<reference evidence="7 8" key="1">
    <citation type="journal article" date="1998" name="Science">
        <title>Genome sequence of the nematode C. elegans: a platform for investigating biology.</title>
        <authorList>
            <consortium name="The C. elegans sequencing consortium"/>
            <person name="Sulson J.E."/>
            <person name="Waterston R."/>
        </authorList>
    </citation>
    <scope>NUCLEOTIDE SEQUENCE [LARGE SCALE GENOMIC DNA]</scope>
    <source>
        <strain evidence="7 8">Bristol N2</strain>
    </source>
</reference>
<evidence type="ECO:0000259" key="6">
    <source>
        <dbReference type="PROSITE" id="PS50011"/>
    </source>
</evidence>
<dbReference type="PROSITE" id="PS00107">
    <property type="entry name" value="PROTEIN_KINASE_ATP"/>
    <property type="match status" value="1"/>
</dbReference>
<evidence type="ECO:0000256" key="5">
    <source>
        <dbReference type="RuleBase" id="RU000304"/>
    </source>
</evidence>
<dbReference type="STRING" id="6239.ZC581.2.1"/>
<keyword evidence="2 4" id="KW-0547">Nucleotide-binding</keyword>
<dbReference type="GO" id="GO:0004674">
    <property type="term" value="F:protein serine/threonine kinase activity"/>
    <property type="evidence" value="ECO:0000318"/>
    <property type="project" value="GO_Central"/>
</dbReference>
<dbReference type="InterPro" id="IPR008271">
    <property type="entry name" value="Ser/Thr_kinase_AS"/>
</dbReference>
<evidence type="ECO:0000313" key="9">
    <source>
        <dbReference type="WormBase" id="ZC581.2"/>
    </source>
</evidence>
<evidence type="ECO:0000313" key="7">
    <source>
        <dbReference type="EMBL" id="CCD64903.1"/>
    </source>
</evidence>
<dbReference type="SMR" id="O01773"/>
<dbReference type="PhylomeDB" id="O01773"/>
<dbReference type="InterPro" id="IPR000719">
    <property type="entry name" value="Prot_kinase_dom"/>
</dbReference>
<keyword evidence="8" id="KW-1185">Reference proteome</keyword>
<evidence type="ECO:0000256" key="2">
    <source>
        <dbReference type="ARBA" id="ARBA00022741"/>
    </source>
</evidence>
<dbReference type="PANTHER" id="PTHR11909">
    <property type="entry name" value="CASEIN KINASE-RELATED"/>
    <property type="match status" value="1"/>
</dbReference>
<dbReference type="GO" id="GO:0005737">
    <property type="term" value="C:cytoplasm"/>
    <property type="evidence" value="ECO:0000318"/>
    <property type="project" value="GO_Central"/>
</dbReference>
<feature type="binding site" evidence="4">
    <location>
        <position position="84"/>
    </location>
    <ligand>
        <name>ATP</name>
        <dbReference type="ChEBI" id="CHEBI:30616"/>
    </ligand>
</feature>
<dbReference type="OMA" id="ARIMIQG"/>
<evidence type="ECO:0000313" key="8">
    <source>
        <dbReference type="Proteomes" id="UP000001940"/>
    </source>
</evidence>
<dbReference type="GO" id="GO:0007165">
    <property type="term" value="P:signal transduction"/>
    <property type="evidence" value="ECO:0000318"/>
    <property type="project" value="GO_Central"/>
</dbReference>
<keyword evidence="5 7" id="KW-0723">Serine/threonine-protein kinase</keyword>
<evidence type="ECO:0000256" key="3">
    <source>
        <dbReference type="ARBA" id="ARBA00022840"/>
    </source>
</evidence>
<dbReference type="EMBL" id="BX284601">
    <property type="protein sequence ID" value="CCD64903.1"/>
    <property type="molecule type" value="Genomic_DNA"/>
</dbReference>
<dbReference type="eggNOG" id="KOG1164">
    <property type="taxonomic scope" value="Eukaryota"/>
</dbReference>
<dbReference type="RefSeq" id="NP_491912.3">
    <property type="nucleotide sequence ID" value="NM_059511.3"/>
</dbReference>
<proteinExistence type="inferred from homology"/>
<keyword evidence="7" id="KW-0418">Kinase</keyword>
<dbReference type="WormBase" id="ZC581.2">
    <property type="protein sequence ID" value="CE44067"/>
    <property type="gene ID" value="WBGene00022632"/>
</dbReference>
<dbReference type="SMART" id="SM00220">
    <property type="entry name" value="S_TKc"/>
    <property type="match status" value="1"/>
</dbReference>
<dbReference type="InterPro" id="IPR011009">
    <property type="entry name" value="Kinase-like_dom_sf"/>
</dbReference>
<evidence type="ECO:0000256" key="4">
    <source>
        <dbReference type="PROSITE-ProRule" id="PRU10141"/>
    </source>
</evidence>
<dbReference type="SUPFAM" id="SSF56112">
    <property type="entry name" value="Protein kinase-like (PK-like)"/>
    <property type="match status" value="1"/>
</dbReference>
<evidence type="ECO:0000256" key="1">
    <source>
        <dbReference type="ARBA" id="ARBA00012513"/>
    </source>
</evidence>
<dbReference type="PROSITE" id="PS50011">
    <property type="entry name" value="PROTEIN_KINASE_DOM"/>
    <property type="match status" value="1"/>
</dbReference>
<accession>O01773</accession>
<dbReference type="Proteomes" id="UP000001940">
    <property type="component" value="Chromosome I"/>
</dbReference>
<dbReference type="CTD" id="191200"/>
<comment type="similarity">
    <text evidence="5">Belongs to the protein kinase superfamily.</text>
</comment>
<dbReference type="GO" id="GO:0005524">
    <property type="term" value="F:ATP binding"/>
    <property type="evidence" value="ECO:0007669"/>
    <property type="project" value="UniProtKB-UniRule"/>
</dbReference>
<dbReference type="PROSITE" id="PS00108">
    <property type="entry name" value="PROTEIN_KINASE_ST"/>
    <property type="match status" value="1"/>
</dbReference>
<protein>
    <recommendedName>
        <fullName evidence="1">non-specific serine/threonine protein kinase</fullName>
        <ecNumber evidence="1">2.7.11.1</ecNumber>
    </recommendedName>
</protein>
<dbReference type="OrthoDB" id="2687620at2759"/>
<gene>
    <name evidence="7" type="ORF">CELE_ZC581.2</name>
    <name evidence="7 9" type="ORF">ZC581.2</name>
</gene>
<dbReference type="Bgee" id="WBGene00022632">
    <property type="expression patterns" value="Expressed in material anatomical entity and 2 other cell types or tissues"/>
</dbReference>
<feature type="domain" description="Protein kinase" evidence="6">
    <location>
        <begin position="48"/>
        <end position="342"/>
    </location>
</feature>
<dbReference type="GeneID" id="191200"/>
<dbReference type="EC" id="2.7.11.1" evidence="1"/>
<keyword evidence="3 4" id="KW-0067">ATP-binding</keyword>
<name>O01773_CAEEL</name>
<dbReference type="AlphaFoldDB" id="O01773"/>
<dbReference type="PaxDb" id="6239-ZC581.2"/>
<dbReference type="FunCoup" id="O01773">
    <property type="interactions" value="149"/>
</dbReference>
<dbReference type="UCSC" id="ZC581.2">
    <property type="organism name" value="c. elegans"/>
</dbReference>
<organism evidence="7 8">
    <name type="scientific">Caenorhabditis elegans</name>
    <dbReference type="NCBI Taxonomy" id="6239"/>
    <lineage>
        <taxon>Eukaryota</taxon>
        <taxon>Metazoa</taxon>
        <taxon>Ecdysozoa</taxon>
        <taxon>Nematoda</taxon>
        <taxon>Chromadorea</taxon>
        <taxon>Rhabditida</taxon>
        <taxon>Rhabditina</taxon>
        <taxon>Rhabditomorpha</taxon>
        <taxon>Rhabditoidea</taxon>
        <taxon>Rhabditidae</taxon>
        <taxon>Peloderinae</taxon>
        <taxon>Caenorhabditis</taxon>
    </lineage>
</organism>
<keyword evidence="7" id="KW-0808">Transferase</keyword>
<dbReference type="FunFam" id="1.10.510.10:FF:000884">
    <property type="entry name" value="Protein CBG08984"/>
    <property type="match status" value="1"/>
</dbReference>
<dbReference type="GO" id="GO:0005634">
    <property type="term" value="C:nucleus"/>
    <property type="evidence" value="ECO:0000318"/>
    <property type="project" value="GO_Central"/>
</dbReference>